<evidence type="ECO:0000313" key="2">
    <source>
        <dbReference type="EMBL" id="KAJ6995853.1"/>
    </source>
</evidence>
<feature type="region of interest" description="Disordered" evidence="1">
    <location>
        <begin position="1"/>
        <end position="23"/>
    </location>
</feature>
<dbReference type="AlphaFoldDB" id="A0AAD6W1M3"/>
<gene>
    <name evidence="2" type="ORF">NC653_012660</name>
</gene>
<dbReference type="Proteomes" id="UP001164929">
    <property type="component" value="Chromosome 5"/>
</dbReference>
<dbReference type="EMBL" id="JAQIZT010000005">
    <property type="protein sequence ID" value="KAJ6995853.1"/>
    <property type="molecule type" value="Genomic_DNA"/>
</dbReference>
<reference evidence="2" key="1">
    <citation type="journal article" date="2023" name="Mol. Ecol. Resour.">
        <title>Chromosome-level genome assembly of a triploid poplar Populus alba 'Berolinensis'.</title>
        <authorList>
            <person name="Chen S."/>
            <person name="Yu Y."/>
            <person name="Wang X."/>
            <person name="Wang S."/>
            <person name="Zhang T."/>
            <person name="Zhou Y."/>
            <person name="He R."/>
            <person name="Meng N."/>
            <person name="Wang Y."/>
            <person name="Liu W."/>
            <person name="Liu Z."/>
            <person name="Liu J."/>
            <person name="Guo Q."/>
            <person name="Huang H."/>
            <person name="Sederoff R.R."/>
            <person name="Wang G."/>
            <person name="Qu G."/>
            <person name="Chen S."/>
        </authorList>
    </citation>
    <scope>NUCLEOTIDE SEQUENCE</scope>
    <source>
        <strain evidence="2">SC-2020</strain>
    </source>
</reference>
<evidence type="ECO:0000256" key="1">
    <source>
        <dbReference type="SAM" id="MobiDB-lite"/>
    </source>
</evidence>
<name>A0AAD6W1M3_9ROSI</name>
<evidence type="ECO:0000313" key="3">
    <source>
        <dbReference type="Proteomes" id="UP001164929"/>
    </source>
</evidence>
<keyword evidence="3" id="KW-1185">Reference proteome</keyword>
<comment type="caution">
    <text evidence="2">The sequence shown here is derived from an EMBL/GenBank/DDBJ whole genome shotgun (WGS) entry which is preliminary data.</text>
</comment>
<organism evidence="2 3">
    <name type="scientific">Populus alba x Populus x berolinensis</name>
    <dbReference type="NCBI Taxonomy" id="444605"/>
    <lineage>
        <taxon>Eukaryota</taxon>
        <taxon>Viridiplantae</taxon>
        <taxon>Streptophyta</taxon>
        <taxon>Embryophyta</taxon>
        <taxon>Tracheophyta</taxon>
        <taxon>Spermatophyta</taxon>
        <taxon>Magnoliopsida</taxon>
        <taxon>eudicotyledons</taxon>
        <taxon>Gunneridae</taxon>
        <taxon>Pentapetalae</taxon>
        <taxon>rosids</taxon>
        <taxon>fabids</taxon>
        <taxon>Malpighiales</taxon>
        <taxon>Salicaceae</taxon>
        <taxon>Saliceae</taxon>
        <taxon>Populus</taxon>
    </lineage>
</organism>
<accession>A0AAD6W1M3</accession>
<sequence>MVGAMQPHRFHHRHHTIQCLHSM</sequence>
<protein>
    <submittedName>
        <fullName evidence="2">Uncharacterized protein</fullName>
    </submittedName>
</protein>
<proteinExistence type="predicted"/>